<protein>
    <submittedName>
        <fullName evidence="3">Protein-glutamine gamma-glutamyltransferase</fullName>
    </submittedName>
</protein>
<dbReference type="Pfam" id="PF20085">
    <property type="entry name" value="TGL"/>
    <property type="match status" value="1"/>
</dbReference>
<reference evidence="3 4" key="1">
    <citation type="submission" date="2018-10" db="EMBL/GenBank/DDBJ databases">
        <title>Genome Sequence of Cohnella sp.</title>
        <authorList>
            <person name="Srinivasan S."/>
            <person name="Kim M.K."/>
        </authorList>
    </citation>
    <scope>NUCLEOTIDE SEQUENCE [LARGE SCALE GENOMIC DNA]</scope>
    <source>
        <strain evidence="3 4">18JY8-7</strain>
    </source>
</reference>
<name>A0A3G3JUK9_9BACL</name>
<gene>
    <name evidence="3" type="ORF">EAV92_04755</name>
</gene>
<evidence type="ECO:0000313" key="4">
    <source>
        <dbReference type="Proteomes" id="UP000269097"/>
    </source>
</evidence>
<dbReference type="HAMAP" id="MF_00727">
    <property type="entry name" value="Tgl"/>
    <property type="match status" value="1"/>
</dbReference>
<dbReference type="Proteomes" id="UP000269097">
    <property type="component" value="Chromosome"/>
</dbReference>
<keyword evidence="4" id="KW-1185">Reference proteome</keyword>
<dbReference type="GO" id="GO:0003810">
    <property type="term" value="F:protein-glutamine gamma-glutamyltransferase activity"/>
    <property type="evidence" value="ECO:0007669"/>
    <property type="project" value="InterPro"/>
</dbReference>
<dbReference type="KEGG" id="coh:EAV92_04755"/>
<keyword evidence="1 3" id="KW-0808">Transferase</keyword>
<evidence type="ECO:0000256" key="2">
    <source>
        <dbReference type="ARBA" id="ARBA00022969"/>
    </source>
</evidence>
<dbReference type="GO" id="GO:0030435">
    <property type="term" value="P:sporulation resulting in formation of a cellular spore"/>
    <property type="evidence" value="ECO:0007669"/>
    <property type="project" value="UniProtKB-KW"/>
</dbReference>
<dbReference type="RefSeq" id="WP_123039994.1">
    <property type="nucleotide sequence ID" value="NZ_CP033433.1"/>
</dbReference>
<dbReference type="InterPro" id="IPR020916">
    <property type="entry name" value="Gln_gamma-glutamylTfrase_bac"/>
</dbReference>
<keyword evidence="2" id="KW-0749">Sporulation</keyword>
<dbReference type="EMBL" id="CP033433">
    <property type="protein sequence ID" value="AYQ71933.1"/>
    <property type="molecule type" value="Genomic_DNA"/>
</dbReference>
<dbReference type="AlphaFoldDB" id="A0A3G3JUK9"/>
<organism evidence="3 4">
    <name type="scientific">Cohnella candidum</name>
    <dbReference type="NCBI Taxonomy" id="2674991"/>
    <lineage>
        <taxon>Bacteria</taxon>
        <taxon>Bacillati</taxon>
        <taxon>Bacillota</taxon>
        <taxon>Bacilli</taxon>
        <taxon>Bacillales</taxon>
        <taxon>Paenibacillaceae</taxon>
        <taxon>Cohnella</taxon>
    </lineage>
</organism>
<proteinExistence type="inferred from homology"/>
<evidence type="ECO:0000256" key="1">
    <source>
        <dbReference type="ARBA" id="ARBA00022679"/>
    </source>
</evidence>
<evidence type="ECO:0000313" key="3">
    <source>
        <dbReference type="EMBL" id="AYQ71933.1"/>
    </source>
</evidence>
<accession>A0A3G3JUK9</accession>
<sequence length="261" mass="29542">MITVSGVQAPADTSSWSPVASKIYERKKNSPVTYRYSSLQQLRFEFELRAAIVAAAKDLSSSGMRFSSFKRARCNERVWRLTKEGGFRIRNDVTPAAGIRDIYENGRLYATECATATVIVVYKGILDSIRETDFNFLFSGLLLYDWHVDQDLQLTKQPGIEEAYLGDLLYFDNPDYSPETPQWRGENVVKLDDDLYYGHPFGILPERAIVAGLNRFRRPGSEKSAYLMDEIVQPGYSYLSQFASNAPRVAIARIGGRVLVH</sequence>